<accession>A0AAD9X593</accession>
<comment type="caution">
    <text evidence="3">The sequence shown here is derived from an EMBL/GenBank/DDBJ whole genome shotgun (WGS) entry which is preliminary data.</text>
</comment>
<evidence type="ECO:0000256" key="1">
    <source>
        <dbReference type="SAM" id="MobiDB-lite"/>
    </source>
</evidence>
<dbReference type="Pfam" id="PF13966">
    <property type="entry name" value="zf-RVT"/>
    <property type="match status" value="1"/>
</dbReference>
<feature type="region of interest" description="Disordered" evidence="1">
    <location>
        <begin position="66"/>
        <end position="105"/>
    </location>
</feature>
<keyword evidence="4" id="KW-1185">Reference proteome</keyword>
<name>A0AAD9X593_9ROSI</name>
<feature type="compositionally biased region" description="Basic residues" evidence="1">
    <location>
        <begin position="133"/>
        <end position="144"/>
    </location>
</feature>
<dbReference type="Gene3D" id="3.60.10.10">
    <property type="entry name" value="Endonuclease/exonuclease/phosphatase"/>
    <property type="match status" value="1"/>
</dbReference>
<proteinExistence type="predicted"/>
<feature type="domain" description="Reverse transcriptase zinc-binding" evidence="2">
    <location>
        <begin position="512"/>
        <end position="592"/>
    </location>
</feature>
<dbReference type="EMBL" id="JANJYI010000004">
    <property type="protein sequence ID" value="KAK2652942.1"/>
    <property type="molecule type" value="Genomic_DNA"/>
</dbReference>
<feature type="region of interest" description="Disordered" evidence="1">
    <location>
        <begin position="126"/>
        <end position="150"/>
    </location>
</feature>
<dbReference type="SUPFAM" id="SSF56219">
    <property type="entry name" value="DNase I-like"/>
    <property type="match status" value="1"/>
</dbReference>
<sequence length="691" mass="78134">MGCSSQACMEPPPFGSLKDDEVISTCNTENEPSLCPTYLPNHDQCQDLSMEGVVDTSNKFATLVEDSDSRNDQCNDVDPPSMASPDQCNDHCTDVDSSTTASPDHSLWQSKIKNIDGVIIKGLSSPTVSSNEKKKKKQTAKKGKVNSSQAKTRVRINKITLVANSVFKDWDMTDNYSSHGLGRIWVSWDPRILNITKISETDQIIHCNACILDTNDQFRIFFVYGSNDDRLRKALWQSMCSSQHGSPWIVLGDFNVSRSLGESIGGCSRISGAMEEFNDCLQASEFDDLRFSGLLANQDKSNIFTSGLSSTTNEQLINLFGYTVGSLPIRYLGIPIISTKLCLQDCSPLVDKVSGRLTSWMNHILSYADRLQLIISVLSSLQVFWASYVCLPIKILKIIEHKFCSFLWKGVKDDSKGGGLGIKDLSSWNKALMIRHLWILIYGMNNLWSSWIKAYHLKGSNLWEVKAPSTCSWNLRKLLYLRPIARPLFKHYIGNGSSTSLWFDNWHPDASSALASLRAPHPLVPWFKLVWFPQNIPRMSFILWMAVRGRLPTRDRIHKYDPRAVTTCVLCNSHLESHAHLFFECLFSRAIWTQLMNYYGTHWIGLCWNDFIAWASTHWRGNTPVIVAKKLCLGAAIYHIWRECNCHIFEGTKQTSLVVARSIIDTIRCRLSSINLKDHPLIALNWNVNAN</sequence>
<dbReference type="AlphaFoldDB" id="A0AAD9X593"/>
<evidence type="ECO:0000259" key="2">
    <source>
        <dbReference type="Pfam" id="PF13966"/>
    </source>
</evidence>
<reference evidence="3" key="1">
    <citation type="journal article" date="2023" name="Plant J.">
        <title>Genome sequences and population genomics provide insights into the demographic history, inbreeding, and mutation load of two 'living fossil' tree species of Dipteronia.</title>
        <authorList>
            <person name="Feng Y."/>
            <person name="Comes H.P."/>
            <person name="Chen J."/>
            <person name="Zhu S."/>
            <person name="Lu R."/>
            <person name="Zhang X."/>
            <person name="Li P."/>
            <person name="Qiu J."/>
            <person name="Olsen K.M."/>
            <person name="Qiu Y."/>
        </authorList>
    </citation>
    <scope>NUCLEOTIDE SEQUENCE</scope>
    <source>
        <strain evidence="3">KIB01</strain>
    </source>
</reference>
<dbReference type="PANTHER" id="PTHR33116:SF84">
    <property type="entry name" value="RNA-DIRECTED DNA POLYMERASE"/>
    <property type="match status" value="1"/>
</dbReference>
<evidence type="ECO:0000313" key="4">
    <source>
        <dbReference type="Proteomes" id="UP001280121"/>
    </source>
</evidence>
<feature type="compositionally biased region" description="Polar residues" evidence="1">
    <location>
        <begin position="95"/>
        <end position="105"/>
    </location>
</feature>
<dbReference type="InterPro" id="IPR026960">
    <property type="entry name" value="RVT-Znf"/>
</dbReference>
<organism evidence="3 4">
    <name type="scientific">Dipteronia dyeriana</name>
    <dbReference type="NCBI Taxonomy" id="168575"/>
    <lineage>
        <taxon>Eukaryota</taxon>
        <taxon>Viridiplantae</taxon>
        <taxon>Streptophyta</taxon>
        <taxon>Embryophyta</taxon>
        <taxon>Tracheophyta</taxon>
        <taxon>Spermatophyta</taxon>
        <taxon>Magnoliopsida</taxon>
        <taxon>eudicotyledons</taxon>
        <taxon>Gunneridae</taxon>
        <taxon>Pentapetalae</taxon>
        <taxon>rosids</taxon>
        <taxon>malvids</taxon>
        <taxon>Sapindales</taxon>
        <taxon>Sapindaceae</taxon>
        <taxon>Hippocastanoideae</taxon>
        <taxon>Acereae</taxon>
        <taxon>Dipteronia</taxon>
    </lineage>
</organism>
<dbReference type="Proteomes" id="UP001280121">
    <property type="component" value="Unassembled WGS sequence"/>
</dbReference>
<dbReference type="InterPro" id="IPR036691">
    <property type="entry name" value="Endo/exonu/phosph_ase_sf"/>
</dbReference>
<evidence type="ECO:0000313" key="3">
    <source>
        <dbReference type="EMBL" id="KAK2652942.1"/>
    </source>
</evidence>
<protein>
    <recommendedName>
        <fullName evidence="2">Reverse transcriptase zinc-binding domain-containing protein</fullName>
    </recommendedName>
</protein>
<dbReference type="PANTHER" id="PTHR33116">
    <property type="entry name" value="REVERSE TRANSCRIPTASE ZINC-BINDING DOMAIN-CONTAINING PROTEIN-RELATED-RELATED"/>
    <property type="match status" value="1"/>
</dbReference>
<gene>
    <name evidence="3" type="ORF">Ddye_012798</name>
</gene>